<dbReference type="Proteomes" id="UP001143391">
    <property type="component" value="Unassembled WGS sequence"/>
</dbReference>
<evidence type="ECO:0000313" key="1">
    <source>
        <dbReference type="EMBL" id="MDF0750502.1"/>
    </source>
</evidence>
<organism evidence="1 2">
    <name type="scientific">Marinobacter iranensis</name>
    <dbReference type="NCBI Taxonomy" id="2962607"/>
    <lineage>
        <taxon>Bacteria</taxon>
        <taxon>Pseudomonadati</taxon>
        <taxon>Pseudomonadota</taxon>
        <taxon>Gammaproteobacteria</taxon>
        <taxon>Pseudomonadales</taxon>
        <taxon>Marinobacteraceae</taxon>
        <taxon>Marinobacter</taxon>
    </lineage>
</organism>
<accession>A0ABT5Y9Z0</accession>
<sequence length="210" mass="24183">MITEIVDRIMRGAELEHEVVFQPTWNTLLDDTEAGLYQATFPWYFNKERAERFLYSDSLMSNYIVPFVLTDSHVRALGPEELAGHHFCRPQGYFTHDLADLLEKPGTSLTMAETLDECFRLLKAGDVDVVPVDIFSSRGAIHRVFDEPNAVRRLTFVFSRQQLHILVPKNAEGAQELVNRINISIGRLELRGMLQSIRDIHASMFLRQYQ</sequence>
<comment type="caution">
    <text evidence="1">The sequence shown here is derived from an EMBL/GenBank/DDBJ whole genome shotgun (WGS) entry which is preliminary data.</text>
</comment>
<dbReference type="EMBL" id="JANCMW010000005">
    <property type="protein sequence ID" value="MDF0750502.1"/>
    <property type="molecule type" value="Genomic_DNA"/>
</dbReference>
<protein>
    <submittedName>
        <fullName evidence="1">Transporter substrate-binding domain-containing protein</fullName>
    </submittedName>
</protein>
<gene>
    <name evidence="1" type="ORF">NLU14_09680</name>
</gene>
<dbReference type="Gene3D" id="3.40.190.10">
    <property type="entry name" value="Periplasmic binding protein-like II"/>
    <property type="match status" value="2"/>
</dbReference>
<keyword evidence="2" id="KW-1185">Reference proteome</keyword>
<reference evidence="1" key="1">
    <citation type="submission" date="2022-07" db="EMBL/GenBank/DDBJ databases">
        <title>Marinobacter iranensis a new bacterium isolate from a hipersaline lake in Iran.</title>
        <authorList>
            <person name="Mohammad A.M.A."/>
            <person name="Cristina S.-P."/>
            <person name="Antonio V."/>
        </authorList>
    </citation>
    <scope>NUCLEOTIDE SEQUENCE</scope>
    <source>
        <strain evidence="1">71-i</strain>
    </source>
</reference>
<evidence type="ECO:0000313" key="2">
    <source>
        <dbReference type="Proteomes" id="UP001143391"/>
    </source>
</evidence>
<dbReference type="SUPFAM" id="SSF53850">
    <property type="entry name" value="Periplasmic binding protein-like II"/>
    <property type="match status" value="1"/>
</dbReference>
<dbReference type="RefSeq" id="WP_420845053.1">
    <property type="nucleotide sequence ID" value="NZ_JANCMW010000005.1"/>
</dbReference>
<name>A0ABT5Y9Z0_9GAMM</name>
<proteinExistence type="predicted"/>